<dbReference type="GO" id="GO:0008324">
    <property type="term" value="F:monoatomic cation transmembrane transporter activity"/>
    <property type="evidence" value="ECO:0007669"/>
    <property type="project" value="InterPro"/>
</dbReference>
<dbReference type="Proteomes" id="UP000062160">
    <property type="component" value="Unassembled WGS sequence"/>
</dbReference>
<keyword evidence="4" id="KW-1185">Reference proteome</keyword>
<accession>A0A0U9HDB3</accession>
<dbReference type="SUPFAM" id="SSF116726">
    <property type="entry name" value="TrkA C-terminal domain-like"/>
    <property type="match status" value="1"/>
</dbReference>
<dbReference type="InterPro" id="IPR006037">
    <property type="entry name" value="RCK_C"/>
</dbReference>
<evidence type="ECO:0000313" key="4">
    <source>
        <dbReference type="Proteomes" id="UP000062160"/>
    </source>
</evidence>
<dbReference type="STRING" id="224999.GCA_001485475_00468"/>
<dbReference type="InterPro" id="IPR003148">
    <property type="entry name" value="RCK_N"/>
</dbReference>
<name>A0A0U9HDB3_9FIRM</name>
<dbReference type="InterPro" id="IPR036291">
    <property type="entry name" value="NAD(P)-bd_dom_sf"/>
</dbReference>
<reference evidence="3" key="1">
    <citation type="journal article" date="2016" name="Genome Announc.">
        <title>Draft Genome Sequence of the Syntrophic Lactate-Degrading Bacterium Tepidanaerobacter syntrophicus JLT.</title>
        <authorList>
            <person name="Matsuura N."/>
            <person name="Ohashi A."/>
            <person name="Tourlousse D.M."/>
            <person name="Sekiguchi Y."/>
        </authorList>
    </citation>
    <scope>NUCLEOTIDE SEQUENCE [LARGE SCALE GENOMIC DNA]</scope>
    <source>
        <strain evidence="3">JL</strain>
    </source>
</reference>
<evidence type="ECO:0000313" key="3">
    <source>
        <dbReference type="EMBL" id="GAQ24486.1"/>
    </source>
</evidence>
<dbReference type="Gene3D" id="3.40.50.720">
    <property type="entry name" value="NAD(P)-binding Rossmann-like Domain"/>
    <property type="match status" value="1"/>
</dbReference>
<proteinExistence type="predicted"/>
<dbReference type="AlphaFoldDB" id="A0A0U9HDB3"/>
<dbReference type="Gene3D" id="3.30.70.1450">
    <property type="entry name" value="Regulator of K+ conductance, C-terminal domain"/>
    <property type="match status" value="1"/>
</dbReference>
<dbReference type="PROSITE" id="PS51201">
    <property type="entry name" value="RCK_N"/>
    <property type="match status" value="1"/>
</dbReference>
<gene>
    <name evidence="3" type="ORF">TSYNT_5316</name>
</gene>
<dbReference type="RefSeq" id="WP_059031546.1">
    <property type="nucleotide sequence ID" value="NZ_DF976999.1"/>
</dbReference>
<dbReference type="SUPFAM" id="SSF51735">
    <property type="entry name" value="NAD(P)-binding Rossmann-fold domains"/>
    <property type="match status" value="1"/>
</dbReference>
<dbReference type="InterPro" id="IPR036721">
    <property type="entry name" value="RCK_C_sf"/>
</dbReference>
<feature type="domain" description="RCK C-terminal" evidence="2">
    <location>
        <begin position="134"/>
        <end position="216"/>
    </location>
</feature>
<feature type="domain" description="RCK N-terminal" evidence="1">
    <location>
        <begin position="1"/>
        <end position="117"/>
    </location>
</feature>
<dbReference type="EMBL" id="DF976999">
    <property type="protein sequence ID" value="GAQ24486.1"/>
    <property type="molecule type" value="Genomic_DNA"/>
</dbReference>
<evidence type="ECO:0000259" key="2">
    <source>
        <dbReference type="PROSITE" id="PS51202"/>
    </source>
</evidence>
<dbReference type="Pfam" id="PF02080">
    <property type="entry name" value="TrkA_C"/>
    <property type="match status" value="1"/>
</dbReference>
<evidence type="ECO:0000259" key="1">
    <source>
        <dbReference type="PROSITE" id="PS51201"/>
    </source>
</evidence>
<protein>
    <submittedName>
        <fullName evidence="3">Trk system potassium uptake protein TrkA</fullName>
    </submittedName>
</protein>
<sequence>MKQFVVIGLGRFGFSLAKTLYELGHDVLGIDNDEEIVQSVAESITHAVKADATDENALKALGVRNFDVAVVSIGNDIQSSILVTLILKEMGIKYVVAKANSELHGRVLKKIGADRIVFPERDMGIRVAHNLTLSNILEYIELSPEYSIIEISALPAWYDKSLRQLNMRTKYGLNVIAIKRNGNIIISPNGDDMILRGDILAVVGHKDDIENIEKHF</sequence>
<dbReference type="InterPro" id="IPR050721">
    <property type="entry name" value="Trk_Ktr_HKT_K-transport"/>
</dbReference>
<dbReference type="PANTHER" id="PTHR43833">
    <property type="entry name" value="POTASSIUM CHANNEL PROTEIN 2-RELATED-RELATED"/>
    <property type="match status" value="1"/>
</dbReference>
<dbReference type="OrthoDB" id="9776294at2"/>
<dbReference type="GO" id="GO:0006813">
    <property type="term" value="P:potassium ion transport"/>
    <property type="evidence" value="ECO:0007669"/>
    <property type="project" value="InterPro"/>
</dbReference>
<dbReference type="Pfam" id="PF02254">
    <property type="entry name" value="TrkA_N"/>
    <property type="match status" value="1"/>
</dbReference>
<organism evidence="3">
    <name type="scientific">Tepidanaerobacter syntrophicus</name>
    <dbReference type="NCBI Taxonomy" id="224999"/>
    <lineage>
        <taxon>Bacteria</taxon>
        <taxon>Bacillati</taxon>
        <taxon>Bacillota</taxon>
        <taxon>Clostridia</taxon>
        <taxon>Thermosediminibacterales</taxon>
        <taxon>Tepidanaerobacteraceae</taxon>
        <taxon>Tepidanaerobacter</taxon>
    </lineage>
</organism>
<dbReference type="PANTHER" id="PTHR43833:SF7">
    <property type="entry name" value="KTR SYSTEM POTASSIUM UPTAKE PROTEIN C"/>
    <property type="match status" value="1"/>
</dbReference>
<dbReference type="PROSITE" id="PS51202">
    <property type="entry name" value="RCK_C"/>
    <property type="match status" value="1"/>
</dbReference>